<dbReference type="AlphaFoldDB" id="A0AAD9J960"/>
<reference evidence="3" key="1">
    <citation type="journal article" date="2023" name="Mol. Biol. Evol.">
        <title>Third-Generation Sequencing Reveals the Adaptive Role of the Epigenome in Three Deep-Sea Polychaetes.</title>
        <authorList>
            <person name="Perez M."/>
            <person name="Aroh O."/>
            <person name="Sun Y."/>
            <person name="Lan Y."/>
            <person name="Juniper S.K."/>
            <person name="Young C.R."/>
            <person name="Angers B."/>
            <person name="Qian P.Y."/>
        </authorList>
    </citation>
    <scope>NUCLEOTIDE SEQUENCE</scope>
    <source>
        <strain evidence="3">P08H-3</strain>
    </source>
</reference>
<keyword evidence="2" id="KW-0472">Membrane</keyword>
<dbReference type="GO" id="GO:0000387">
    <property type="term" value="P:spliceosomal snRNP assembly"/>
    <property type="evidence" value="ECO:0007669"/>
    <property type="project" value="InterPro"/>
</dbReference>
<comment type="similarity">
    <text evidence="1">Belongs to the gemin-2 family.</text>
</comment>
<dbReference type="PANTHER" id="PTHR12794">
    <property type="entry name" value="GEMIN2"/>
    <property type="match status" value="1"/>
</dbReference>
<feature type="transmembrane region" description="Helical" evidence="2">
    <location>
        <begin position="192"/>
        <end position="213"/>
    </location>
</feature>
<evidence type="ECO:0000256" key="2">
    <source>
        <dbReference type="SAM" id="Phobius"/>
    </source>
</evidence>
<gene>
    <name evidence="3" type="ORF">LSH36_491g05046</name>
</gene>
<dbReference type="InterPro" id="IPR035426">
    <property type="entry name" value="Gemin2/Brr1"/>
</dbReference>
<keyword evidence="2" id="KW-1133">Transmembrane helix</keyword>
<accession>A0AAD9J960</accession>
<evidence type="ECO:0000256" key="1">
    <source>
        <dbReference type="ARBA" id="ARBA00025758"/>
    </source>
</evidence>
<dbReference type="GO" id="GO:0005634">
    <property type="term" value="C:nucleus"/>
    <property type="evidence" value="ECO:0007669"/>
    <property type="project" value="TreeGrafter"/>
</dbReference>
<dbReference type="EMBL" id="JAODUP010000491">
    <property type="protein sequence ID" value="KAK2148589.1"/>
    <property type="molecule type" value="Genomic_DNA"/>
</dbReference>
<dbReference type="Gene3D" id="1.20.58.1070">
    <property type="match status" value="2"/>
</dbReference>
<protein>
    <submittedName>
        <fullName evidence="3">Uncharacterized protein</fullName>
    </submittedName>
</protein>
<keyword evidence="2" id="KW-0812">Transmembrane</keyword>
<name>A0AAD9J960_9ANNE</name>
<dbReference type="Proteomes" id="UP001208570">
    <property type="component" value="Unassembled WGS sequence"/>
</dbReference>
<sequence>MSDDDSDMSELMNKAFPIEINDTEFDLDVPPTSGMEYLRRVQLEAKKCPAIVVADIDASLYREQQTFKISWSSGLHPAPSGYAPRIKCQRQTVAVFSSARQPDKKDVDGWCHLCFGNLHPLPRKPTSESETVNEDNGTSVNSDGTPPLLSILTSMDQGQWFYALLMCLEKPLDPEVCALLRNLARNCASLRATLVSIILCLFVIIQCWVLFFVMDCDMDHNHLVLSLSYKTLYH</sequence>
<comment type="caution">
    <text evidence="3">The sequence shown here is derived from an EMBL/GenBank/DDBJ whole genome shotgun (WGS) entry which is preliminary data.</text>
</comment>
<dbReference type="PANTHER" id="PTHR12794:SF0">
    <property type="entry name" value="GEM-ASSOCIATED PROTEIN 2"/>
    <property type="match status" value="1"/>
</dbReference>
<proteinExistence type="inferred from homology"/>
<organism evidence="3 4">
    <name type="scientific">Paralvinella palmiformis</name>
    <dbReference type="NCBI Taxonomy" id="53620"/>
    <lineage>
        <taxon>Eukaryota</taxon>
        <taxon>Metazoa</taxon>
        <taxon>Spiralia</taxon>
        <taxon>Lophotrochozoa</taxon>
        <taxon>Annelida</taxon>
        <taxon>Polychaeta</taxon>
        <taxon>Sedentaria</taxon>
        <taxon>Canalipalpata</taxon>
        <taxon>Terebellida</taxon>
        <taxon>Terebelliformia</taxon>
        <taxon>Alvinellidae</taxon>
        <taxon>Paralvinella</taxon>
    </lineage>
</organism>
<evidence type="ECO:0000313" key="4">
    <source>
        <dbReference type="Proteomes" id="UP001208570"/>
    </source>
</evidence>
<dbReference type="Pfam" id="PF04938">
    <property type="entry name" value="SIP1"/>
    <property type="match status" value="1"/>
</dbReference>
<keyword evidence="4" id="KW-1185">Reference proteome</keyword>
<evidence type="ECO:0000313" key="3">
    <source>
        <dbReference type="EMBL" id="KAK2148589.1"/>
    </source>
</evidence>
<dbReference type="GO" id="GO:0032797">
    <property type="term" value="C:SMN complex"/>
    <property type="evidence" value="ECO:0007669"/>
    <property type="project" value="TreeGrafter"/>
</dbReference>